<evidence type="ECO:0000313" key="4">
    <source>
        <dbReference type="Proteomes" id="UP000185687"/>
    </source>
</evidence>
<gene>
    <name evidence="2" type="ORF">BB347_09770</name>
    <name evidence="3" type="ORF">SAMN05421809_1682</name>
</gene>
<dbReference type="Proteomes" id="UP000187321">
    <property type="component" value="Chromosome"/>
</dbReference>
<dbReference type="Proteomes" id="UP000185687">
    <property type="component" value="Unassembled WGS sequence"/>
</dbReference>
<sequence>MRLLLPAGTTETALVDGISAAGATPELMKHTPSADAEILAYGQPVAAPVTPVSPNGCPTPAAVTRAVREVCEFDVSIVDAGLAEPTAAPTVDLGVDPGADIRESTPVPDAASIFDRAATYASSLPDDDLVIGETVPGGTTTALAVLTALGEPAAVSSSLPANPIERKRRVVDEALEASDLRSGGLDGQPLEAIERMGDPVQATVMGLVTGALEADIDVTLAGGTQMIAVAALLRHAGLEGPLSIATTSFVADEQGDRLGEACYRLNCELTVTDPGFDEREHVSMERYCAGEAKEGVAMGGALSLVSEDRLPTVLDRFEVVCDRLGIDDERARPPTEGERGS</sequence>
<dbReference type="AlphaFoldDB" id="A0A1N7CFX6"/>
<dbReference type="RefSeq" id="WP_076580998.1">
    <property type="nucleotide sequence ID" value="NZ_CP019327.1"/>
</dbReference>
<dbReference type="PANTHER" id="PTHR38811:SF1">
    <property type="entry name" value="UPF0284 PROTEIN SLL1500"/>
    <property type="match status" value="1"/>
</dbReference>
<accession>A0A1N7CFX6</accession>
<dbReference type="EMBL" id="CP019327">
    <property type="protein sequence ID" value="APX96885.1"/>
    <property type="molecule type" value="Genomic_DNA"/>
</dbReference>
<dbReference type="STRING" id="588898.BB347_09770"/>
<dbReference type="InterPro" id="IPR036087">
    <property type="entry name" value="Nict_dMeBzImd_PRibTrfase_sf"/>
</dbReference>
<reference evidence="3 4" key="2">
    <citation type="submission" date="2017-01" db="EMBL/GenBank/DDBJ databases">
        <authorList>
            <person name="Mah S.A."/>
            <person name="Swanson W.J."/>
            <person name="Moy G.W."/>
            <person name="Vacquier V.D."/>
        </authorList>
    </citation>
    <scope>NUCLEOTIDE SEQUENCE [LARGE SCALE GENOMIC DNA]</scope>
    <source>
        <strain evidence="3 4">CGMCC 1.8909</strain>
    </source>
</reference>
<dbReference type="KEGG" id="hda:BB347_09770"/>
<dbReference type="HAMAP" id="MF_01086">
    <property type="entry name" value="UPF0284"/>
    <property type="match status" value="1"/>
</dbReference>
<dbReference type="InterPro" id="IPR003200">
    <property type="entry name" value="Nict_dMeBzImd_PRibTrfase"/>
</dbReference>
<dbReference type="OrthoDB" id="9136at2157"/>
<organism evidence="3 4">
    <name type="scientific">Natronorubrum daqingense</name>
    <dbReference type="NCBI Taxonomy" id="588898"/>
    <lineage>
        <taxon>Archaea</taxon>
        <taxon>Methanobacteriati</taxon>
        <taxon>Methanobacteriota</taxon>
        <taxon>Stenosarchaea group</taxon>
        <taxon>Halobacteria</taxon>
        <taxon>Halobacteriales</taxon>
        <taxon>Natrialbaceae</taxon>
        <taxon>Natronorubrum</taxon>
    </lineage>
</organism>
<dbReference type="EMBL" id="FTNP01000002">
    <property type="protein sequence ID" value="SIR62460.1"/>
    <property type="molecule type" value="Genomic_DNA"/>
</dbReference>
<dbReference type="CDD" id="cd02439">
    <property type="entry name" value="DMB-PRT_CobT"/>
    <property type="match status" value="1"/>
</dbReference>
<dbReference type="NCBIfam" id="NF003372">
    <property type="entry name" value="PRK04447.1-5"/>
    <property type="match status" value="1"/>
</dbReference>
<evidence type="ECO:0000256" key="1">
    <source>
        <dbReference type="HAMAP-Rule" id="MF_01086"/>
    </source>
</evidence>
<proteinExistence type="inferred from homology"/>
<name>A0A1N7CFX6_9EURY</name>
<dbReference type="Gene3D" id="3.40.50.10210">
    <property type="match status" value="1"/>
</dbReference>
<dbReference type="SUPFAM" id="SSF52733">
    <property type="entry name" value="Nicotinate mononucleotide:5,6-dimethylbenzimidazole phosphoribosyltransferase (CobT)"/>
    <property type="match status" value="1"/>
</dbReference>
<protein>
    <recommendedName>
        <fullName evidence="1">UPF0284 protein BB347_09770</fullName>
    </recommendedName>
</protein>
<dbReference type="GO" id="GO:0008939">
    <property type="term" value="F:nicotinate-nucleotide-dimethylbenzimidazole phosphoribosyltransferase activity"/>
    <property type="evidence" value="ECO:0007669"/>
    <property type="project" value="InterPro"/>
</dbReference>
<keyword evidence="4" id="KW-1185">Reference proteome</keyword>
<dbReference type="Pfam" id="PF02277">
    <property type="entry name" value="DBI_PRT"/>
    <property type="match status" value="1"/>
</dbReference>
<evidence type="ECO:0000313" key="3">
    <source>
        <dbReference type="EMBL" id="SIR62460.1"/>
    </source>
</evidence>
<dbReference type="NCBIfam" id="NF003371">
    <property type="entry name" value="PRK04447.1-4"/>
    <property type="match status" value="1"/>
</dbReference>
<dbReference type="InterPro" id="IPR002805">
    <property type="entry name" value="Nict_dMeBzImd_PRibTrfase_arc"/>
</dbReference>
<comment type="similarity">
    <text evidence="1">Belongs to the UPF0284 family.</text>
</comment>
<dbReference type="PANTHER" id="PTHR38811">
    <property type="match status" value="1"/>
</dbReference>
<reference evidence="2 5" key="1">
    <citation type="submission" date="2017-01" db="EMBL/GenBank/DDBJ databases">
        <title>Complete genome sequence of Haloterrigena daqingensis type strain (JX313T).</title>
        <authorList>
            <person name="Shuang W."/>
        </authorList>
    </citation>
    <scope>NUCLEOTIDE SEQUENCE [LARGE SCALE GENOMIC DNA]</scope>
    <source>
        <strain evidence="2 5">JX313</strain>
    </source>
</reference>
<dbReference type="GeneID" id="30956231"/>
<evidence type="ECO:0000313" key="2">
    <source>
        <dbReference type="EMBL" id="APX96885.1"/>
    </source>
</evidence>
<evidence type="ECO:0000313" key="5">
    <source>
        <dbReference type="Proteomes" id="UP000187321"/>
    </source>
</evidence>